<sequence length="226" mass="25856">MLNCMGHYNENVYSTYDSSASPVHDNSISTSDGLSESGHSTSSSNNSMYEQICYDTVKLNNSKEETSRSVAPYAPYPQIVRTEQQQYQIPYPDYSSEDERPLVKASSTKVQQDNASSPTSNTQSNQKRELHRELAYKQKIGQLLPKKSELVNVFVRRQEQQKRKEKESERQRHKTKLEEALAKQRQKIDSVNDVSSLASTSSSASSYTNEFEFVYHRIKQKNSVSY</sequence>
<dbReference type="Proteomes" id="UP000677228">
    <property type="component" value="Unassembled WGS sequence"/>
</dbReference>
<dbReference type="EMBL" id="CAJOBA010006956">
    <property type="protein sequence ID" value="CAF3788363.1"/>
    <property type="molecule type" value="Genomic_DNA"/>
</dbReference>
<feature type="region of interest" description="Disordered" evidence="2">
    <location>
        <begin position="18"/>
        <end position="47"/>
    </location>
</feature>
<keyword evidence="1" id="KW-0175">Coiled coil</keyword>
<evidence type="ECO:0000313" key="5">
    <source>
        <dbReference type="Proteomes" id="UP000677228"/>
    </source>
</evidence>
<accession>A0A8S2DYX2</accession>
<evidence type="ECO:0000313" key="3">
    <source>
        <dbReference type="EMBL" id="CAF1019723.1"/>
    </source>
</evidence>
<feature type="compositionally biased region" description="Polar residues" evidence="2">
    <location>
        <begin position="18"/>
        <end position="30"/>
    </location>
</feature>
<organism evidence="3 5">
    <name type="scientific">Didymodactylos carnosus</name>
    <dbReference type="NCBI Taxonomy" id="1234261"/>
    <lineage>
        <taxon>Eukaryota</taxon>
        <taxon>Metazoa</taxon>
        <taxon>Spiralia</taxon>
        <taxon>Gnathifera</taxon>
        <taxon>Rotifera</taxon>
        <taxon>Eurotatoria</taxon>
        <taxon>Bdelloidea</taxon>
        <taxon>Philodinida</taxon>
        <taxon>Philodinidae</taxon>
        <taxon>Didymodactylos</taxon>
    </lineage>
</organism>
<name>A0A8S2DYX2_9BILA</name>
<feature type="region of interest" description="Disordered" evidence="2">
    <location>
        <begin position="158"/>
        <end position="207"/>
    </location>
</feature>
<feature type="compositionally biased region" description="Polar residues" evidence="2">
    <location>
        <begin position="105"/>
        <end position="125"/>
    </location>
</feature>
<protein>
    <submittedName>
        <fullName evidence="3">Uncharacterized protein</fullName>
    </submittedName>
</protein>
<evidence type="ECO:0000256" key="1">
    <source>
        <dbReference type="ARBA" id="ARBA00023054"/>
    </source>
</evidence>
<feature type="compositionally biased region" description="Low complexity" evidence="2">
    <location>
        <begin position="31"/>
        <end position="47"/>
    </location>
</feature>
<feature type="compositionally biased region" description="Basic and acidic residues" evidence="2">
    <location>
        <begin position="158"/>
        <end position="190"/>
    </location>
</feature>
<gene>
    <name evidence="3" type="ORF">OVA965_LOCUS15442</name>
    <name evidence="4" type="ORF">TMI583_LOCUS15448</name>
</gene>
<evidence type="ECO:0000313" key="4">
    <source>
        <dbReference type="EMBL" id="CAF3788363.1"/>
    </source>
</evidence>
<dbReference type="EMBL" id="CAJNOK010006947">
    <property type="protein sequence ID" value="CAF1019723.1"/>
    <property type="molecule type" value="Genomic_DNA"/>
</dbReference>
<feature type="compositionally biased region" description="Low complexity" evidence="2">
    <location>
        <begin position="195"/>
        <end position="206"/>
    </location>
</feature>
<feature type="region of interest" description="Disordered" evidence="2">
    <location>
        <begin position="92"/>
        <end position="129"/>
    </location>
</feature>
<dbReference type="Pfam" id="PF06625">
    <property type="entry name" value="DUF1151"/>
    <property type="match status" value="1"/>
</dbReference>
<proteinExistence type="predicted"/>
<comment type="caution">
    <text evidence="3">The sequence shown here is derived from an EMBL/GenBank/DDBJ whole genome shotgun (WGS) entry which is preliminary data.</text>
</comment>
<dbReference type="InterPro" id="IPR009533">
    <property type="entry name" value="FAM107"/>
</dbReference>
<dbReference type="Proteomes" id="UP000682733">
    <property type="component" value="Unassembled WGS sequence"/>
</dbReference>
<dbReference type="AlphaFoldDB" id="A0A8S2DYX2"/>
<reference evidence="3" key="1">
    <citation type="submission" date="2021-02" db="EMBL/GenBank/DDBJ databases">
        <authorList>
            <person name="Nowell W R."/>
        </authorList>
    </citation>
    <scope>NUCLEOTIDE SEQUENCE</scope>
</reference>
<evidence type="ECO:0000256" key="2">
    <source>
        <dbReference type="SAM" id="MobiDB-lite"/>
    </source>
</evidence>